<accession>A0A2P4X1T8</accession>
<sequence length="106" mass="11232">MSSKKNYLLLDWLDSQSIVSVLTLSLMGPRPLAGGHTSMAAYERNLIKGVSLFIGNIEAARLRKKSETKGGLHPVWGVLSVQPENTSSVAQVAGSLARVVSQGAPS</sequence>
<reference evidence="1 2" key="1">
    <citation type="journal article" date="2017" name="Genome Biol. Evol.">
        <title>Phytophthora megakarya and P. palmivora, closely related causal agents of cacao black pod rot, underwent increases in genome sizes and gene numbers by different mechanisms.</title>
        <authorList>
            <person name="Ali S.S."/>
            <person name="Shao J."/>
            <person name="Lary D.J."/>
            <person name="Kronmiller B."/>
            <person name="Shen D."/>
            <person name="Strem M.D."/>
            <person name="Amoako-Attah I."/>
            <person name="Akrofi A.Y."/>
            <person name="Begoude B.A."/>
            <person name="Ten Hoopen G.M."/>
            <person name="Coulibaly K."/>
            <person name="Kebe B.I."/>
            <person name="Melnick R.L."/>
            <person name="Guiltinan M.J."/>
            <person name="Tyler B.M."/>
            <person name="Meinhardt L.W."/>
            <person name="Bailey B.A."/>
        </authorList>
    </citation>
    <scope>NUCLEOTIDE SEQUENCE [LARGE SCALE GENOMIC DNA]</scope>
    <source>
        <strain evidence="2">sbr112.9</strain>
    </source>
</reference>
<protein>
    <submittedName>
        <fullName evidence="1">Uncharacterized protein</fullName>
    </submittedName>
</protein>
<organism evidence="1 2">
    <name type="scientific">Phytophthora palmivora</name>
    <dbReference type="NCBI Taxonomy" id="4796"/>
    <lineage>
        <taxon>Eukaryota</taxon>
        <taxon>Sar</taxon>
        <taxon>Stramenopiles</taxon>
        <taxon>Oomycota</taxon>
        <taxon>Peronosporomycetes</taxon>
        <taxon>Peronosporales</taxon>
        <taxon>Peronosporaceae</taxon>
        <taxon>Phytophthora</taxon>
    </lineage>
</organism>
<evidence type="ECO:0000313" key="1">
    <source>
        <dbReference type="EMBL" id="POM59515.1"/>
    </source>
</evidence>
<comment type="caution">
    <text evidence="1">The sequence shown here is derived from an EMBL/GenBank/DDBJ whole genome shotgun (WGS) entry which is preliminary data.</text>
</comment>
<dbReference type="Proteomes" id="UP000237271">
    <property type="component" value="Unassembled WGS sequence"/>
</dbReference>
<proteinExistence type="predicted"/>
<keyword evidence="2" id="KW-1185">Reference proteome</keyword>
<name>A0A2P4X1T8_9STRA</name>
<dbReference type="AlphaFoldDB" id="A0A2P4X1T8"/>
<gene>
    <name evidence="1" type="ORF">PHPALM_31743</name>
</gene>
<evidence type="ECO:0000313" key="2">
    <source>
        <dbReference type="Proteomes" id="UP000237271"/>
    </source>
</evidence>
<dbReference type="EMBL" id="NCKW01017125">
    <property type="protein sequence ID" value="POM59515.1"/>
    <property type="molecule type" value="Genomic_DNA"/>
</dbReference>